<evidence type="ECO:0008006" key="3">
    <source>
        <dbReference type="Google" id="ProtNLM"/>
    </source>
</evidence>
<sequence length="143" mass="15662">MSGSNTRDVVVRWSSNFQFVGFDDKGHSVVIDADRPNGEGTGMRPMALLLAALGGCTGMDIVQGLKKFGQNLKGLEVKVSGEVNEKLPHYYTKIRVHYLVKGESIDKAVLERVIKESDELFCSVGATIKGRAEILTSYEIVEV</sequence>
<dbReference type="EMBL" id="NEXE01000036">
    <property type="protein sequence ID" value="PSN91075.1"/>
    <property type="molecule type" value="Genomic_DNA"/>
</dbReference>
<dbReference type="SUPFAM" id="SSF82784">
    <property type="entry name" value="OsmC-like"/>
    <property type="match status" value="1"/>
</dbReference>
<organism evidence="1 2">
    <name type="scientific">Candidatus Marsarchaeota G2 archaeon OSP_D</name>
    <dbReference type="NCBI Taxonomy" id="1978157"/>
    <lineage>
        <taxon>Archaea</taxon>
        <taxon>Candidatus Marsarchaeota</taxon>
        <taxon>Candidatus Marsarchaeota group 2</taxon>
    </lineage>
</organism>
<dbReference type="PANTHER" id="PTHR34352:SF1">
    <property type="entry name" value="PROTEIN YHFA"/>
    <property type="match status" value="1"/>
</dbReference>
<dbReference type="Gene3D" id="3.30.300.20">
    <property type="match status" value="1"/>
</dbReference>
<evidence type="ECO:0000313" key="2">
    <source>
        <dbReference type="Proteomes" id="UP000240322"/>
    </source>
</evidence>
<gene>
    <name evidence="1" type="ORF">B9Q03_05145</name>
</gene>
<protein>
    <recommendedName>
        <fullName evidence="3">Osmotically inducible protein OsmC</fullName>
    </recommendedName>
</protein>
<name>A0A2R6AXF6_9ARCH</name>
<dbReference type="InterPro" id="IPR036102">
    <property type="entry name" value="OsmC/Ohrsf"/>
</dbReference>
<dbReference type="InterPro" id="IPR003718">
    <property type="entry name" value="OsmC/Ohr_fam"/>
</dbReference>
<comment type="caution">
    <text evidence="1">The sequence shown here is derived from an EMBL/GenBank/DDBJ whole genome shotgun (WGS) entry which is preliminary data.</text>
</comment>
<dbReference type="Gene3D" id="2.20.25.10">
    <property type="match status" value="1"/>
</dbReference>
<evidence type="ECO:0000313" key="1">
    <source>
        <dbReference type="EMBL" id="PSN91075.1"/>
    </source>
</evidence>
<dbReference type="PANTHER" id="PTHR34352">
    <property type="entry name" value="PROTEIN YHFA"/>
    <property type="match status" value="1"/>
</dbReference>
<dbReference type="Proteomes" id="UP000240322">
    <property type="component" value="Unassembled WGS sequence"/>
</dbReference>
<dbReference type="InterPro" id="IPR015946">
    <property type="entry name" value="KH_dom-like_a/b"/>
</dbReference>
<proteinExistence type="predicted"/>
<accession>A0A2R6AXF6</accession>
<dbReference type="AlphaFoldDB" id="A0A2R6AXF6"/>
<dbReference type="Pfam" id="PF02566">
    <property type="entry name" value="OsmC"/>
    <property type="match status" value="1"/>
</dbReference>
<reference evidence="1 2" key="1">
    <citation type="submission" date="2017-04" db="EMBL/GenBank/DDBJ databases">
        <title>Novel microbial lineages endemic to geothermal iron-oxide mats fill important gaps in the evolutionary history of Archaea.</title>
        <authorList>
            <person name="Jay Z.J."/>
            <person name="Beam J.P."/>
            <person name="Dlakic M."/>
            <person name="Rusch D.B."/>
            <person name="Kozubal M.A."/>
            <person name="Inskeep W.P."/>
        </authorList>
    </citation>
    <scope>NUCLEOTIDE SEQUENCE [LARGE SCALE GENOMIC DNA]</scope>
    <source>
        <strain evidence="1">OSP_D</strain>
    </source>
</reference>